<evidence type="ECO:0008006" key="2">
    <source>
        <dbReference type="Google" id="ProtNLM"/>
    </source>
</evidence>
<dbReference type="SUPFAM" id="SSF56784">
    <property type="entry name" value="HAD-like"/>
    <property type="match status" value="1"/>
</dbReference>
<dbReference type="NCBIfam" id="TIGR01662">
    <property type="entry name" value="HAD-SF-IIIA"/>
    <property type="match status" value="1"/>
</dbReference>
<gene>
    <name evidence="1" type="ORF">S06H3_13333</name>
</gene>
<organism evidence="1">
    <name type="scientific">marine sediment metagenome</name>
    <dbReference type="NCBI Taxonomy" id="412755"/>
    <lineage>
        <taxon>unclassified sequences</taxon>
        <taxon>metagenomes</taxon>
        <taxon>ecological metagenomes</taxon>
    </lineage>
</organism>
<proteinExistence type="predicted"/>
<protein>
    <recommendedName>
        <fullName evidence="2">YqeG family HAD IIIA-type phosphatase</fullName>
    </recommendedName>
</protein>
<accession>X1L4H2</accession>
<dbReference type="EMBL" id="BARV01006507">
    <property type="protein sequence ID" value="GAI13868.1"/>
    <property type="molecule type" value="Genomic_DNA"/>
</dbReference>
<dbReference type="InterPro" id="IPR006549">
    <property type="entry name" value="HAD-SF_hydro_IIIA"/>
</dbReference>
<feature type="non-terminal residue" evidence="1">
    <location>
        <position position="135"/>
    </location>
</feature>
<dbReference type="InterPro" id="IPR023214">
    <property type="entry name" value="HAD_sf"/>
</dbReference>
<dbReference type="InterPro" id="IPR036412">
    <property type="entry name" value="HAD-like_sf"/>
</dbReference>
<dbReference type="NCBIfam" id="TIGR01668">
    <property type="entry name" value="YqeG_hyp_ppase"/>
    <property type="match status" value="1"/>
</dbReference>
<reference evidence="1" key="1">
    <citation type="journal article" date="2014" name="Front. Microbiol.">
        <title>High frequency of phylogenetically diverse reductive dehalogenase-homologous genes in deep subseafloor sedimentary metagenomes.</title>
        <authorList>
            <person name="Kawai M."/>
            <person name="Futagami T."/>
            <person name="Toyoda A."/>
            <person name="Takaki Y."/>
            <person name="Nishi S."/>
            <person name="Hori S."/>
            <person name="Arai W."/>
            <person name="Tsubouchi T."/>
            <person name="Morono Y."/>
            <person name="Uchiyama I."/>
            <person name="Ito T."/>
            <person name="Fujiyama A."/>
            <person name="Inagaki F."/>
            <person name="Takami H."/>
        </authorList>
    </citation>
    <scope>NUCLEOTIDE SEQUENCE</scope>
    <source>
        <strain evidence="1">Expedition CK06-06</strain>
    </source>
</reference>
<sequence length="135" mass="14990">MLRLKPAYIAEHVTDINLEELKAENIKGMIFDLDNTIMPPRAGSIPEDIMQWLALVKNDFKIAILSNNPYKDYVQKAGELAGCAAYEKAGKPRTKAALQALKDIDLLPSQVVMIGDRPLTDIWVGQRLGITTILV</sequence>
<name>X1L4H2_9ZZZZ</name>
<dbReference type="Pfam" id="PF13242">
    <property type="entry name" value="Hydrolase_like"/>
    <property type="match status" value="1"/>
</dbReference>
<dbReference type="AlphaFoldDB" id="X1L4H2"/>
<dbReference type="GO" id="GO:0008962">
    <property type="term" value="F:phosphatidylglycerophosphatase activity"/>
    <property type="evidence" value="ECO:0007669"/>
    <property type="project" value="InterPro"/>
</dbReference>
<dbReference type="Gene3D" id="3.40.50.1000">
    <property type="entry name" value="HAD superfamily/HAD-like"/>
    <property type="match status" value="1"/>
</dbReference>
<comment type="caution">
    <text evidence="1">The sequence shown here is derived from an EMBL/GenBank/DDBJ whole genome shotgun (WGS) entry which is preliminary data.</text>
</comment>
<dbReference type="InterPro" id="IPR010021">
    <property type="entry name" value="PGPP1/Gep4"/>
</dbReference>
<evidence type="ECO:0000313" key="1">
    <source>
        <dbReference type="EMBL" id="GAI13868.1"/>
    </source>
</evidence>